<evidence type="ECO:0000313" key="2">
    <source>
        <dbReference type="EMBL" id="GFR33527.1"/>
    </source>
</evidence>
<gene>
    <name evidence="2" type="ORF">TNCT_43941</name>
</gene>
<proteinExistence type="predicted"/>
<comment type="caution">
    <text evidence="2">The sequence shown here is derived from an EMBL/GenBank/DDBJ whole genome shotgun (WGS) entry which is preliminary data.</text>
</comment>
<dbReference type="EMBL" id="BMAO01029698">
    <property type="protein sequence ID" value="GFR33527.1"/>
    <property type="molecule type" value="Genomic_DNA"/>
</dbReference>
<keyword evidence="3" id="KW-1185">Reference proteome</keyword>
<evidence type="ECO:0000313" key="3">
    <source>
        <dbReference type="Proteomes" id="UP000887116"/>
    </source>
</evidence>
<protein>
    <submittedName>
        <fullName evidence="2">Uncharacterized protein</fullName>
    </submittedName>
</protein>
<feature type="compositionally biased region" description="Polar residues" evidence="1">
    <location>
        <begin position="1"/>
        <end position="11"/>
    </location>
</feature>
<feature type="region of interest" description="Disordered" evidence="1">
    <location>
        <begin position="1"/>
        <end position="26"/>
    </location>
</feature>
<evidence type="ECO:0000256" key="1">
    <source>
        <dbReference type="SAM" id="MobiDB-lite"/>
    </source>
</evidence>
<reference evidence="2" key="1">
    <citation type="submission" date="2020-07" db="EMBL/GenBank/DDBJ databases">
        <title>Multicomponent nature underlies the extraordinary mechanical properties of spider dragline silk.</title>
        <authorList>
            <person name="Kono N."/>
            <person name="Nakamura H."/>
            <person name="Mori M."/>
            <person name="Yoshida Y."/>
            <person name="Ohtoshi R."/>
            <person name="Malay A.D."/>
            <person name="Moran D.A.P."/>
            <person name="Tomita M."/>
            <person name="Numata K."/>
            <person name="Arakawa K."/>
        </authorList>
    </citation>
    <scope>NUCLEOTIDE SEQUENCE</scope>
</reference>
<feature type="non-terminal residue" evidence="2">
    <location>
        <position position="26"/>
    </location>
</feature>
<organism evidence="2 3">
    <name type="scientific">Trichonephila clavata</name>
    <name type="common">Joro spider</name>
    <name type="synonym">Nephila clavata</name>
    <dbReference type="NCBI Taxonomy" id="2740835"/>
    <lineage>
        <taxon>Eukaryota</taxon>
        <taxon>Metazoa</taxon>
        <taxon>Ecdysozoa</taxon>
        <taxon>Arthropoda</taxon>
        <taxon>Chelicerata</taxon>
        <taxon>Arachnida</taxon>
        <taxon>Araneae</taxon>
        <taxon>Araneomorphae</taxon>
        <taxon>Entelegynae</taxon>
        <taxon>Araneoidea</taxon>
        <taxon>Nephilidae</taxon>
        <taxon>Trichonephila</taxon>
    </lineage>
</organism>
<sequence>MKPGFTTSSPQHAMETSPGPKYAKLS</sequence>
<accession>A0A8X6I132</accession>
<name>A0A8X6I132_TRICU</name>
<dbReference type="Proteomes" id="UP000887116">
    <property type="component" value="Unassembled WGS sequence"/>
</dbReference>
<dbReference type="AlphaFoldDB" id="A0A8X6I132"/>